<feature type="region of interest" description="Disordered" evidence="1">
    <location>
        <begin position="138"/>
        <end position="174"/>
    </location>
</feature>
<accession>A0A8H6Y058</accession>
<evidence type="ECO:0000313" key="3">
    <source>
        <dbReference type="EMBL" id="KAF7349385.1"/>
    </source>
</evidence>
<keyword evidence="2" id="KW-0812">Transmembrane</keyword>
<feature type="region of interest" description="Disordered" evidence="1">
    <location>
        <begin position="44"/>
        <end position="75"/>
    </location>
</feature>
<evidence type="ECO:0000313" key="4">
    <source>
        <dbReference type="Proteomes" id="UP000623467"/>
    </source>
</evidence>
<protein>
    <submittedName>
        <fullName evidence="3">Uncharacterized protein</fullName>
    </submittedName>
</protein>
<dbReference type="OrthoDB" id="3054362at2759"/>
<dbReference type="Proteomes" id="UP000623467">
    <property type="component" value="Unassembled WGS sequence"/>
</dbReference>
<proteinExistence type="predicted"/>
<feature type="transmembrane region" description="Helical" evidence="2">
    <location>
        <begin position="197"/>
        <end position="218"/>
    </location>
</feature>
<sequence>MSSTNNSSSSSNSSRPSFMRSNTMPAFRRALSMPSVDKSLAAIRQSSSKGLRRMSSFGKSSKSIPKAPAASASTESIPVFTTPDYIKPTAAPPAISISPLTRPSFGRAMTMPAPVRALTRLPALKKVCGISRKASTVSTASTDSVTSTTTSASTSSSSTSTPSPRRRSSSIASVESFSSTEDRVTFALQLRALPSTMSGLIVSLLSVILILIFPAMAAPAPRRYERKILLSEEEYRNPPRLSSPSTLSRISIRLSKAYRRTVRRAARARRASSPHEAFAVFFKRTPKRVRARTPAPVDPKTLMSDVPLVVYSSPIALPLPKGPAPAVLPPRRKQQRKFTVLPAVTEEEETISDGAVCAGW</sequence>
<feature type="compositionally biased region" description="Low complexity" evidence="1">
    <location>
        <begin position="59"/>
        <end position="73"/>
    </location>
</feature>
<organism evidence="3 4">
    <name type="scientific">Mycena sanguinolenta</name>
    <dbReference type="NCBI Taxonomy" id="230812"/>
    <lineage>
        <taxon>Eukaryota</taxon>
        <taxon>Fungi</taxon>
        <taxon>Dikarya</taxon>
        <taxon>Basidiomycota</taxon>
        <taxon>Agaricomycotina</taxon>
        <taxon>Agaricomycetes</taxon>
        <taxon>Agaricomycetidae</taxon>
        <taxon>Agaricales</taxon>
        <taxon>Marasmiineae</taxon>
        <taxon>Mycenaceae</taxon>
        <taxon>Mycena</taxon>
    </lineage>
</organism>
<name>A0A8H6Y058_9AGAR</name>
<gene>
    <name evidence="3" type="ORF">MSAN_01728300</name>
</gene>
<feature type="region of interest" description="Disordered" evidence="1">
    <location>
        <begin position="1"/>
        <end position="30"/>
    </location>
</feature>
<reference evidence="3" key="1">
    <citation type="submission" date="2020-05" db="EMBL/GenBank/DDBJ databases">
        <title>Mycena genomes resolve the evolution of fungal bioluminescence.</title>
        <authorList>
            <person name="Tsai I.J."/>
        </authorList>
    </citation>
    <scope>NUCLEOTIDE SEQUENCE</scope>
    <source>
        <strain evidence="3">160909Yilan</strain>
    </source>
</reference>
<keyword evidence="2" id="KW-0472">Membrane</keyword>
<comment type="caution">
    <text evidence="3">The sequence shown here is derived from an EMBL/GenBank/DDBJ whole genome shotgun (WGS) entry which is preliminary data.</text>
</comment>
<feature type="compositionally biased region" description="Low complexity" evidence="1">
    <location>
        <begin position="1"/>
        <end position="22"/>
    </location>
</feature>
<keyword evidence="4" id="KW-1185">Reference proteome</keyword>
<keyword evidence="2" id="KW-1133">Transmembrane helix</keyword>
<evidence type="ECO:0000256" key="1">
    <source>
        <dbReference type="SAM" id="MobiDB-lite"/>
    </source>
</evidence>
<evidence type="ECO:0000256" key="2">
    <source>
        <dbReference type="SAM" id="Phobius"/>
    </source>
</evidence>
<dbReference type="EMBL" id="JACAZH010000016">
    <property type="protein sequence ID" value="KAF7349385.1"/>
    <property type="molecule type" value="Genomic_DNA"/>
</dbReference>
<dbReference type="AlphaFoldDB" id="A0A8H6Y058"/>